<name>A0AAD6FQ44_9TELE</name>
<comment type="function">
    <text evidence="12">Binds to the mitochondrial light strand promoter and functions in mitochondrial transcription regulation. Component of the mitochondrial transcription initiation complex, composed at least of TFB2M, TFAM and POLRMT that is required for basal transcription of mitochondrial DNA. In this complex, TFAM recruits POLRMT to a specific promoter whereas TFB2M induces structural changes in POLRMT to enable promoter opening and trapping of the DNA non-template strand. Required for accurate and efficient promoter recognition by the mitochondrial RNA polymerase. Promotes transcription initiation from the HSP1 and the light strand promoter by binding immediately upstream of transcriptional start sites. Is able to unwind DNA. Bends the mitochondrial light strand promoter DNA into a U-turn shape via its HMG boxes. Required for maintenance of normal levels of mitochondrial DNA. May play a role in organizing and compacting mitochondrial DNA.</text>
</comment>
<keyword evidence="9" id="KW-0804">Transcription</keyword>
<keyword evidence="4" id="KW-0809">Transit peptide</keyword>
<dbReference type="GO" id="GO:0042645">
    <property type="term" value="C:mitochondrial nucleoid"/>
    <property type="evidence" value="ECO:0007669"/>
    <property type="project" value="UniProtKB-SubCell"/>
</dbReference>
<dbReference type="PANTHER" id="PTHR48112">
    <property type="entry name" value="HIGH MOBILITY GROUP PROTEIN DSP1"/>
    <property type="match status" value="1"/>
</dbReference>
<dbReference type="SMART" id="SM00398">
    <property type="entry name" value="HMG"/>
    <property type="match status" value="2"/>
</dbReference>
<evidence type="ECO:0000256" key="7">
    <source>
        <dbReference type="ARBA" id="ARBA00023128"/>
    </source>
</evidence>
<evidence type="ECO:0000256" key="4">
    <source>
        <dbReference type="ARBA" id="ARBA00022946"/>
    </source>
</evidence>
<feature type="DNA-binding region" description="HMG box" evidence="14">
    <location>
        <begin position="53"/>
        <end position="121"/>
    </location>
</feature>
<keyword evidence="5" id="KW-0805">Transcription regulation</keyword>
<dbReference type="CDD" id="cd00084">
    <property type="entry name" value="HMG-box_SF"/>
    <property type="match status" value="1"/>
</dbReference>
<keyword evidence="2" id="KW-0597">Phosphoprotein</keyword>
<evidence type="ECO:0000256" key="10">
    <source>
        <dbReference type="ARBA" id="ARBA00023271"/>
    </source>
</evidence>
<keyword evidence="7" id="KW-0496">Mitochondrion</keyword>
<dbReference type="InterPro" id="IPR036910">
    <property type="entry name" value="HMG_box_dom_sf"/>
</dbReference>
<dbReference type="GO" id="GO:0006357">
    <property type="term" value="P:regulation of transcription by RNA polymerase II"/>
    <property type="evidence" value="ECO:0007669"/>
    <property type="project" value="TreeGrafter"/>
</dbReference>
<dbReference type="GO" id="GO:0005634">
    <property type="term" value="C:nucleus"/>
    <property type="evidence" value="ECO:0007669"/>
    <property type="project" value="UniProtKB-UniRule"/>
</dbReference>
<comment type="caution">
    <text evidence="17">The sequence shown here is derived from an EMBL/GenBank/DDBJ whole genome shotgun (WGS) entry which is preliminary data.</text>
</comment>
<comment type="subunit">
    <text evidence="13">Monomer; binds DNA as a monomer. Homodimer. Component of the mitochondrial transcription initiation complex, composed at least of TFB2M, TFAM and POLRMT. In this complex TFAM recruits POLRMT to the promoter whereas TFB2M induces structural changes in POLRMT to enable promoter opening and trapping of the DNA non-template strand. Upon metabolic stress, forms a complex composed of FOXO3, SIRT3, TFAM and POLRMT. Interacts with TFB1M and TFB2M. Interacts with CLPX; this enhances DNA-binding.</text>
</comment>
<feature type="domain" description="HMG box" evidence="16">
    <location>
        <begin position="158"/>
        <end position="222"/>
    </location>
</feature>
<dbReference type="EMBL" id="JAPTMU010000007">
    <property type="protein sequence ID" value="KAJ4941200.1"/>
    <property type="molecule type" value="Genomic_DNA"/>
</dbReference>
<feature type="region of interest" description="Disordered" evidence="15">
    <location>
        <begin position="132"/>
        <end position="160"/>
    </location>
</feature>
<dbReference type="InterPro" id="IPR009071">
    <property type="entry name" value="HMG_box_dom"/>
</dbReference>
<keyword evidence="18" id="KW-1185">Reference proteome</keyword>
<evidence type="ECO:0000256" key="13">
    <source>
        <dbReference type="ARBA" id="ARBA00046467"/>
    </source>
</evidence>
<keyword evidence="14" id="KW-0539">Nucleus</keyword>
<evidence type="ECO:0000256" key="5">
    <source>
        <dbReference type="ARBA" id="ARBA00023015"/>
    </source>
</evidence>
<evidence type="ECO:0000256" key="12">
    <source>
        <dbReference type="ARBA" id="ARBA00045216"/>
    </source>
</evidence>
<protein>
    <recommendedName>
        <fullName evidence="11">Transcription factor A, mitochondrial</fullName>
    </recommendedName>
</protein>
<dbReference type="Gene3D" id="1.10.30.10">
    <property type="entry name" value="High mobility group box domain"/>
    <property type="match status" value="2"/>
</dbReference>
<feature type="domain" description="HMG box" evidence="16">
    <location>
        <begin position="53"/>
        <end position="121"/>
    </location>
</feature>
<evidence type="ECO:0000256" key="8">
    <source>
        <dbReference type="ARBA" id="ARBA00023159"/>
    </source>
</evidence>
<keyword evidence="10" id="KW-1135">Mitochondrion nucleoid</keyword>
<keyword evidence="8" id="KW-0010">Activator</keyword>
<feature type="DNA-binding region" description="HMG box" evidence="14">
    <location>
        <begin position="158"/>
        <end position="222"/>
    </location>
</feature>
<dbReference type="SUPFAM" id="SSF47095">
    <property type="entry name" value="HMG-box"/>
    <property type="match status" value="2"/>
</dbReference>
<evidence type="ECO:0000313" key="18">
    <source>
        <dbReference type="Proteomes" id="UP001219934"/>
    </source>
</evidence>
<dbReference type="Proteomes" id="UP001219934">
    <property type="component" value="Unassembled WGS sequence"/>
</dbReference>
<reference evidence="17" key="1">
    <citation type="submission" date="2022-11" db="EMBL/GenBank/DDBJ databases">
        <title>Chromosome-level genome of Pogonophryne albipinna.</title>
        <authorList>
            <person name="Jo E."/>
        </authorList>
    </citation>
    <scope>NUCLEOTIDE SEQUENCE</scope>
    <source>
        <strain evidence="17">SGF0006</strain>
        <tissue evidence="17">Muscle</tissue>
    </source>
</reference>
<sequence>MAPFGLMTAGASWLAKSFSVFSCTSTLARCSSVLSATYITPVKYLSSQASGPPKKPENGYLRFVLQQRPDITRHFPGIKPAEIIRKVAGQWRMLTPEQKKPFDEAAQRAREQFKVDQQRYQALLTTEQFQQETQKKKQRLAKRRSTIRKRELNTLGKPKRNRTPVNIFVSEHYAEARGLTPQDKLKSLVQDWRIRSLHQKQIYTQLAQDDKIRYNNEIRSWEEHMVEIGRPDLVREKILPTKRKSAAKAQTIKKGTKKVIDTVKKATASKTVRSK</sequence>
<evidence type="ECO:0000313" key="17">
    <source>
        <dbReference type="EMBL" id="KAJ4941200.1"/>
    </source>
</evidence>
<comment type="subcellular location">
    <subcellularLocation>
        <location evidence="1">Mitochondrion matrix</location>
        <location evidence="1">Mitochondrion nucleoid</location>
    </subcellularLocation>
</comment>
<dbReference type="PROSITE" id="PS50118">
    <property type="entry name" value="HMG_BOX_2"/>
    <property type="match status" value="2"/>
</dbReference>
<organism evidence="17 18">
    <name type="scientific">Pogonophryne albipinna</name>
    <dbReference type="NCBI Taxonomy" id="1090488"/>
    <lineage>
        <taxon>Eukaryota</taxon>
        <taxon>Metazoa</taxon>
        <taxon>Chordata</taxon>
        <taxon>Craniata</taxon>
        <taxon>Vertebrata</taxon>
        <taxon>Euteleostomi</taxon>
        <taxon>Actinopterygii</taxon>
        <taxon>Neopterygii</taxon>
        <taxon>Teleostei</taxon>
        <taxon>Neoteleostei</taxon>
        <taxon>Acanthomorphata</taxon>
        <taxon>Eupercaria</taxon>
        <taxon>Perciformes</taxon>
        <taxon>Notothenioidei</taxon>
        <taxon>Pogonophryne</taxon>
    </lineage>
</organism>
<accession>A0AAD6FQ44</accession>
<evidence type="ECO:0000256" key="15">
    <source>
        <dbReference type="SAM" id="MobiDB-lite"/>
    </source>
</evidence>
<evidence type="ECO:0000256" key="9">
    <source>
        <dbReference type="ARBA" id="ARBA00023163"/>
    </source>
</evidence>
<dbReference type="InterPro" id="IPR050342">
    <property type="entry name" value="HMGB"/>
</dbReference>
<evidence type="ECO:0000256" key="1">
    <source>
        <dbReference type="ARBA" id="ARBA00004436"/>
    </source>
</evidence>
<gene>
    <name evidence="17" type="ORF">JOQ06_027487</name>
</gene>
<proteinExistence type="predicted"/>
<evidence type="ECO:0000256" key="11">
    <source>
        <dbReference type="ARBA" id="ARBA00040582"/>
    </source>
</evidence>
<evidence type="ECO:0000259" key="16">
    <source>
        <dbReference type="PROSITE" id="PS50118"/>
    </source>
</evidence>
<evidence type="ECO:0000256" key="3">
    <source>
        <dbReference type="ARBA" id="ARBA00022737"/>
    </source>
</evidence>
<feature type="compositionally biased region" description="Basic residues" evidence="15">
    <location>
        <begin position="136"/>
        <end position="147"/>
    </location>
</feature>
<dbReference type="AlphaFoldDB" id="A0AAD6FQ44"/>
<keyword evidence="6 14" id="KW-0238">DNA-binding</keyword>
<evidence type="ECO:0000256" key="6">
    <source>
        <dbReference type="ARBA" id="ARBA00023125"/>
    </source>
</evidence>
<keyword evidence="3" id="KW-0677">Repeat</keyword>
<dbReference type="PANTHER" id="PTHR48112:SF36">
    <property type="entry name" value="TRANSCRIPTION FACTOR A, MITOCHONDRIAL"/>
    <property type="match status" value="1"/>
</dbReference>
<evidence type="ECO:0000256" key="14">
    <source>
        <dbReference type="PROSITE-ProRule" id="PRU00267"/>
    </source>
</evidence>
<evidence type="ECO:0000256" key="2">
    <source>
        <dbReference type="ARBA" id="ARBA00022553"/>
    </source>
</evidence>
<dbReference type="Pfam" id="PF00505">
    <property type="entry name" value="HMG_box"/>
    <property type="match status" value="1"/>
</dbReference>
<dbReference type="GO" id="GO:0003677">
    <property type="term" value="F:DNA binding"/>
    <property type="evidence" value="ECO:0007669"/>
    <property type="project" value="UniProtKB-UniRule"/>
</dbReference>